<accession>A0ACB9SU17</accession>
<sequence>MTLQSVHISHRNQVVICKNHGETLLIIALSAVVCVITTLSLSAISTNGEVKGGGIYYIISRSLGPEFGASVGIVFAFANAVAASMNTIGFCDSLNDLLASYDTYIIDGGINDVRLVGVISIFVMILVCAVGMEWESKAQNFLVAIIVGAMFDFLIGTAIGPFTDEQRAKGFSGFSLERFQTNFPSSYRPQGNVDYNFFQVFAIFFPSVTGIQAGANISGDLKDPASAIPKGTLLALLISMTSYVTFVIFAGGAAMRDASGSLSDLANGTLTDCAANYSCTYGLFNSYSFSFQDVNWGSTTQAQTYKTALNTAHRLINTGEHVKLYEPQILVLCGTTHARPALLDFANFITKNNSLLVVGDIVERKLSHKVRTNRKRMAYSWLNDRKIKAFYTVVDGVSFETGAKVLLQSSGIGKLAPNVLMMGYKNNWRTCNSQELISYFNVLHAAFDNRLSVVILRVADGLDYSKIMEEDEGVPSTDLSMPISRAEPISTIARQLMHADSNLNISHLVASEGNISSNVSSNTTKSYNLTGKNRSKKPLNPDKLIYHGDTVPEIQRTVLDKVSIFRKKQDKGTIDVWWLYDDGGLTMLLPYIISTRSDWANSKLRVFALTNNTLEAEEEKKSNMANLLSKFRLEYSSLKMVNISDKPSDSTIQFFDSLLEHFKTPVDVKDNECKVSEIEIAALQEKTYRQLRLRELLLEHSRQANLVVM</sequence>
<reference evidence="1" key="1">
    <citation type="submission" date="2022-04" db="EMBL/GenBank/DDBJ databases">
        <title>Chromosome-scale genome assembly of Holotrichia oblita Faldermann.</title>
        <authorList>
            <person name="Rongchong L."/>
        </authorList>
    </citation>
    <scope>NUCLEOTIDE SEQUENCE</scope>
    <source>
        <strain evidence="1">81SQS9</strain>
    </source>
</reference>
<proteinExistence type="predicted"/>
<evidence type="ECO:0000313" key="2">
    <source>
        <dbReference type="Proteomes" id="UP001056778"/>
    </source>
</evidence>
<evidence type="ECO:0000313" key="1">
    <source>
        <dbReference type="EMBL" id="KAI4458079.1"/>
    </source>
</evidence>
<organism evidence="1 2">
    <name type="scientific">Holotrichia oblita</name>
    <name type="common">Chafer beetle</name>
    <dbReference type="NCBI Taxonomy" id="644536"/>
    <lineage>
        <taxon>Eukaryota</taxon>
        <taxon>Metazoa</taxon>
        <taxon>Ecdysozoa</taxon>
        <taxon>Arthropoda</taxon>
        <taxon>Hexapoda</taxon>
        <taxon>Insecta</taxon>
        <taxon>Pterygota</taxon>
        <taxon>Neoptera</taxon>
        <taxon>Endopterygota</taxon>
        <taxon>Coleoptera</taxon>
        <taxon>Polyphaga</taxon>
        <taxon>Scarabaeiformia</taxon>
        <taxon>Scarabaeidae</taxon>
        <taxon>Melolonthinae</taxon>
        <taxon>Holotrichia</taxon>
    </lineage>
</organism>
<name>A0ACB9SU17_HOLOL</name>
<gene>
    <name evidence="1" type="ORF">MML48_7g00013470</name>
</gene>
<dbReference type="EMBL" id="CM043021">
    <property type="protein sequence ID" value="KAI4458079.1"/>
    <property type="molecule type" value="Genomic_DNA"/>
</dbReference>
<protein>
    <submittedName>
        <fullName evidence="1">Solute carrier family 12 cation cotransporter</fullName>
    </submittedName>
</protein>
<dbReference type="Proteomes" id="UP001056778">
    <property type="component" value="Chromosome 7"/>
</dbReference>
<keyword evidence="2" id="KW-1185">Reference proteome</keyword>
<comment type="caution">
    <text evidence="1">The sequence shown here is derived from an EMBL/GenBank/DDBJ whole genome shotgun (WGS) entry which is preliminary data.</text>
</comment>